<keyword evidence="1" id="KW-0812">Transmembrane</keyword>
<protein>
    <submittedName>
        <fullName evidence="2">N-acetylglucosamine transferase</fullName>
    </submittedName>
</protein>
<name>A0AAW2YNA1_9EUKA</name>
<dbReference type="Gene3D" id="3.20.20.80">
    <property type="entry name" value="Glycosidases"/>
    <property type="match status" value="1"/>
</dbReference>
<keyword evidence="3" id="KW-1185">Reference proteome</keyword>
<comment type="caution">
    <text evidence="2">The sequence shown here is derived from an EMBL/GenBank/DDBJ whole genome shotgun (WGS) entry which is preliminary data.</text>
</comment>
<dbReference type="SUPFAM" id="SSF51445">
    <property type="entry name" value="(Trans)glycosidases"/>
    <property type="match status" value="1"/>
</dbReference>
<evidence type="ECO:0000313" key="3">
    <source>
        <dbReference type="Proteomes" id="UP001431209"/>
    </source>
</evidence>
<dbReference type="AlphaFoldDB" id="A0AAW2YNA1"/>
<evidence type="ECO:0000256" key="1">
    <source>
        <dbReference type="SAM" id="Phobius"/>
    </source>
</evidence>
<sequence>MVSSGKVADFVITAWVVGSLGIMAVIVAVALSVSLTRPKPPGPSPKPMMDYVGVSTHTIAPMQGEFDLLTAEGFKVVRTDIPWIDIETKKGSYDFSKYDNYIFNEIVPRNITALMILDYSNPFYDDNFSPYTDAGRKGFFKLRDGLCRKIQRAWYHVGDPNLDTFWRPTVNVDDFNKLALLVTSSIKAKYPREYIIGPCTSKIDLPFLEDTFKADRTIYPESANGEFTALRALIDKYTPPGRSQIPVVVSEWGYSQLYPGIGALIQAKFAPRLLLTCIYNNVSKTIYYEWQNHCTDNKDSECFFGTVGNAYYSLRDPVFNLELAYNNIKTLTTLLRYKTYLGNKVQTNNDYCMLFSNGDLPSTTYACWTSDIVPKTGIINNATVGTCYDVINVIGRNISSVCADEMGSISTSLTDSVTYLVIRK</sequence>
<keyword evidence="1" id="KW-0472">Membrane</keyword>
<dbReference type="EMBL" id="JAOPGA020000356">
    <property type="protein sequence ID" value="KAL0478281.1"/>
    <property type="molecule type" value="Genomic_DNA"/>
</dbReference>
<dbReference type="InterPro" id="IPR017853">
    <property type="entry name" value="GH"/>
</dbReference>
<keyword evidence="2" id="KW-0808">Transferase</keyword>
<organism evidence="2 3">
    <name type="scientific">Acrasis kona</name>
    <dbReference type="NCBI Taxonomy" id="1008807"/>
    <lineage>
        <taxon>Eukaryota</taxon>
        <taxon>Discoba</taxon>
        <taxon>Heterolobosea</taxon>
        <taxon>Tetramitia</taxon>
        <taxon>Eutetramitia</taxon>
        <taxon>Acrasidae</taxon>
        <taxon>Acrasis</taxon>
    </lineage>
</organism>
<evidence type="ECO:0000313" key="2">
    <source>
        <dbReference type="EMBL" id="KAL0478281.1"/>
    </source>
</evidence>
<feature type="transmembrane region" description="Helical" evidence="1">
    <location>
        <begin position="12"/>
        <end position="36"/>
    </location>
</feature>
<keyword evidence="1" id="KW-1133">Transmembrane helix</keyword>
<accession>A0AAW2YNA1</accession>
<proteinExistence type="predicted"/>
<dbReference type="GO" id="GO:0016740">
    <property type="term" value="F:transferase activity"/>
    <property type="evidence" value="ECO:0007669"/>
    <property type="project" value="UniProtKB-KW"/>
</dbReference>
<gene>
    <name evidence="2" type="ORF">AKO1_008545</name>
</gene>
<reference evidence="2 3" key="1">
    <citation type="submission" date="2024-03" db="EMBL/GenBank/DDBJ databases">
        <title>The Acrasis kona genome and developmental transcriptomes reveal deep origins of eukaryotic multicellular pathways.</title>
        <authorList>
            <person name="Sheikh S."/>
            <person name="Fu C.-J."/>
            <person name="Brown M.W."/>
            <person name="Baldauf S.L."/>
        </authorList>
    </citation>
    <scope>NUCLEOTIDE SEQUENCE [LARGE SCALE GENOMIC DNA]</scope>
    <source>
        <strain evidence="2 3">ATCC MYA-3509</strain>
    </source>
</reference>
<dbReference type="Proteomes" id="UP001431209">
    <property type="component" value="Unassembled WGS sequence"/>
</dbReference>